<sequence length="832" mass="94454">MEDDEATDELFVAMQPSTQYKETKENTHNDEEGCEEYDDTGDEFGTAEDDDDREIIDEFEEESATEETTERVLDNSDSADNNSNIVPNKLMYPEADPEQSNSSADPDTSQSSDQTSDNVRYLRKRRQLETFSLPLNDSLQDDVDLIKRSLASDHKNMSGDKDSTTSDVMEIKPAPQPIRVDHTYDVLPMLLDKQLPKGWTRKVVQRLSGKSAGKYDVYIYSPSGRKLRSKTDLARYLEEEGITELTADDFDFTVRGKHQSVAQPSKRKITEDVGSEIKRKRGRPSKVSKEIRESKSLLKAGTTSKKRQLTQSTEKTASRKSIVSQSKEKNDSPKKGKTITQRLVIKMAFTTGESHPKSRKRKSKNLKSVKRKVKSDKDRQQDVSVANQKNSDTLSKEIVGGEKREERYMTPKKNPRFREVVEEDKDGVKSHGANVFDMFDREGHMVIGMEANLNMDKDDSIVNGAQNGNQFKESDLSHSSAAVLDDSKSQSRLKRRSSSNIDYALLSGKNRRISFERRTSARGSGSEISSVNQTSNRSDRVSGLDSPDYKSEAAELSEQKVLNTNSSAFRTHENVNTVDDDSEKDRSVELLKCPPKDVIKECPPSSSPTPHQPSSHPAQSDTKSSQSTSPEVETSASTEQREIQVEADDNALDIEEDEEYVPAPAEVVHSPYFQGGRYMPRPELHRDVKWTPPKSPFHLIQESLYHDPWKLLVATIFLNRTTGKAAIPILWKFLNRWPNPDTARKGDWQAMARLLAPLGLHEKRAKIIIRFSDEFLTKDWKYPIELHGIGKYGNDSYRIFCVNEWRQVTPTDHKLNDYHKWLSENWETLGLQ</sequence>
<keyword evidence="7" id="KW-1185">Reference proteome</keyword>
<feature type="compositionally biased region" description="Polar residues" evidence="4">
    <location>
        <begin position="621"/>
        <end position="638"/>
    </location>
</feature>
<dbReference type="PANTHER" id="PTHR15074">
    <property type="entry name" value="METHYL-CPG-BINDING PROTEIN"/>
    <property type="match status" value="1"/>
</dbReference>
<dbReference type="SUPFAM" id="SSF48150">
    <property type="entry name" value="DNA-glycosylase"/>
    <property type="match status" value="1"/>
</dbReference>
<dbReference type="PANTHER" id="PTHR15074:SF0">
    <property type="entry name" value="METHYL-CPG-BINDING DOMAIN PROTEIN 4-LIKE PROTEIN"/>
    <property type="match status" value="1"/>
</dbReference>
<comment type="subcellular location">
    <subcellularLocation>
        <location evidence="1">Nucleus</location>
    </subcellularLocation>
</comment>
<feature type="compositionally biased region" description="Basic and acidic residues" evidence="4">
    <location>
        <begin position="268"/>
        <end position="277"/>
    </location>
</feature>
<feature type="compositionally biased region" description="Basic and acidic residues" evidence="4">
    <location>
        <begin position="537"/>
        <end position="553"/>
    </location>
</feature>
<dbReference type="FunFam" id="1.10.340.30:FF:000007">
    <property type="entry name" value="Methyl-CpG-binding domain protein 4"/>
    <property type="match status" value="1"/>
</dbReference>
<feature type="compositionally biased region" description="Basic and acidic residues" evidence="4">
    <location>
        <begin position="21"/>
        <end position="31"/>
    </location>
</feature>
<evidence type="ECO:0000256" key="3">
    <source>
        <dbReference type="ARBA" id="ARBA00023242"/>
    </source>
</evidence>
<dbReference type="AlphaFoldDB" id="A0A8W8LW16"/>
<feature type="compositionally biased region" description="Polar residues" evidence="4">
    <location>
        <begin position="309"/>
        <end position="325"/>
    </location>
</feature>
<dbReference type="Proteomes" id="UP000005408">
    <property type="component" value="Unassembled WGS sequence"/>
</dbReference>
<feature type="compositionally biased region" description="Acidic residues" evidence="4">
    <location>
        <begin position="32"/>
        <end position="67"/>
    </location>
</feature>
<feature type="compositionally biased region" description="Basic and acidic residues" evidence="4">
    <location>
        <begin position="583"/>
        <end position="600"/>
    </location>
</feature>
<feature type="compositionally biased region" description="Basic and acidic residues" evidence="4">
    <location>
        <begin position="287"/>
        <end position="296"/>
    </location>
</feature>
<protein>
    <recommendedName>
        <fullName evidence="5">MBD domain-containing protein</fullName>
    </recommendedName>
</protein>
<feature type="compositionally biased region" description="Polar residues" evidence="4">
    <location>
        <begin position="560"/>
        <end position="577"/>
    </location>
</feature>
<dbReference type="GO" id="GO:0003677">
    <property type="term" value="F:DNA binding"/>
    <property type="evidence" value="ECO:0007669"/>
    <property type="project" value="InterPro"/>
</dbReference>
<dbReference type="OrthoDB" id="10265068at2759"/>
<feature type="domain" description="MBD" evidence="5">
    <location>
        <begin position="185"/>
        <end position="257"/>
    </location>
</feature>
<feature type="region of interest" description="Disordered" evidence="4">
    <location>
        <begin position="458"/>
        <end position="497"/>
    </location>
</feature>
<dbReference type="PROSITE" id="PS50982">
    <property type="entry name" value="MBD"/>
    <property type="match status" value="1"/>
</dbReference>
<evidence type="ECO:0000256" key="1">
    <source>
        <dbReference type="ARBA" id="ARBA00004123"/>
    </source>
</evidence>
<feature type="compositionally biased region" description="Polar residues" evidence="4">
    <location>
        <begin position="384"/>
        <end position="393"/>
    </location>
</feature>
<dbReference type="InterPro" id="IPR016177">
    <property type="entry name" value="DNA-bd_dom_sf"/>
</dbReference>
<evidence type="ECO:0000313" key="6">
    <source>
        <dbReference type="EnsemblMetazoa" id="G29393.2:cds"/>
    </source>
</evidence>
<dbReference type="InterPro" id="IPR011257">
    <property type="entry name" value="DNA_glycosylase"/>
</dbReference>
<feature type="region of interest" description="Disordered" evidence="4">
    <location>
        <begin position="517"/>
        <end position="643"/>
    </location>
</feature>
<dbReference type="Gene3D" id="3.30.890.10">
    <property type="entry name" value="Methyl-cpg-binding Protein 2, Chain A"/>
    <property type="match status" value="1"/>
</dbReference>
<dbReference type="GO" id="GO:0006281">
    <property type="term" value="P:DNA repair"/>
    <property type="evidence" value="ECO:0007669"/>
    <property type="project" value="InterPro"/>
</dbReference>
<dbReference type="EnsemblMetazoa" id="G29393.2">
    <property type="protein sequence ID" value="G29393.2:cds"/>
    <property type="gene ID" value="G29393"/>
</dbReference>
<evidence type="ECO:0000313" key="7">
    <source>
        <dbReference type="Proteomes" id="UP000005408"/>
    </source>
</evidence>
<dbReference type="InterPro" id="IPR001739">
    <property type="entry name" value="Methyl_CpG_DNA-bd"/>
</dbReference>
<feature type="compositionally biased region" description="Polar residues" evidence="4">
    <location>
        <begin position="521"/>
        <end position="536"/>
    </location>
</feature>
<dbReference type="Gene3D" id="1.10.340.30">
    <property type="entry name" value="Hypothetical protein, domain 2"/>
    <property type="match status" value="1"/>
</dbReference>
<dbReference type="OMA" id="AFRTHEN"/>
<feature type="region of interest" description="Disordered" evidence="4">
    <location>
        <begin position="1"/>
        <end position="123"/>
    </location>
</feature>
<dbReference type="Pfam" id="PF01429">
    <property type="entry name" value="MBD"/>
    <property type="match status" value="1"/>
</dbReference>
<proteinExistence type="predicted"/>
<feature type="compositionally biased region" description="Low complexity" evidence="4">
    <location>
        <begin position="100"/>
        <end position="118"/>
    </location>
</feature>
<feature type="compositionally biased region" description="Low complexity" evidence="4">
    <location>
        <begin position="75"/>
        <end position="84"/>
    </location>
</feature>
<reference evidence="6" key="1">
    <citation type="submission" date="2022-08" db="UniProtKB">
        <authorList>
            <consortium name="EnsemblMetazoa"/>
        </authorList>
    </citation>
    <scope>IDENTIFICATION</scope>
    <source>
        <strain evidence="6">05x7-T-G4-1.051#20</strain>
    </source>
</reference>
<keyword evidence="3" id="KW-0539">Nucleus</keyword>
<dbReference type="GO" id="GO:0003824">
    <property type="term" value="F:catalytic activity"/>
    <property type="evidence" value="ECO:0007669"/>
    <property type="project" value="InterPro"/>
</dbReference>
<dbReference type="SUPFAM" id="SSF54171">
    <property type="entry name" value="DNA-binding domain"/>
    <property type="match status" value="1"/>
</dbReference>
<dbReference type="InterPro" id="IPR045138">
    <property type="entry name" value="MeCP2/MBD4"/>
</dbReference>
<name>A0A8W8LW16_MAGGI</name>
<dbReference type="CDD" id="cd01396">
    <property type="entry name" value="MeCP2_MBD"/>
    <property type="match status" value="1"/>
</dbReference>
<evidence type="ECO:0000256" key="2">
    <source>
        <dbReference type="ARBA" id="ARBA00022553"/>
    </source>
</evidence>
<feature type="region of interest" description="Disordered" evidence="4">
    <location>
        <begin position="257"/>
        <end position="396"/>
    </location>
</feature>
<dbReference type="SMART" id="SM00391">
    <property type="entry name" value="MBD"/>
    <property type="match status" value="1"/>
</dbReference>
<organism evidence="6 7">
    <name type="scientific">Magallana gigas</name>
    <name type="common">Pacific oyster</name>
    <name type="synonym">Crassostrea gigas</name>
    <dbReference type="NCBI Taxonomy" id="29159"/>
    <lineage>
        <taxon>Eukaryota</taxon>
        <taxon>Metazoa</taxon>
        <taxon>Spiralia</taxon>
        <taxon>Lophotrochozoa</taxon>
        <taxon>Mollusca</taxon>
        <taxon>Bivalvia</taxon>
        <taxon>Autobranchia</taxon>
        <taxon>Pteriomorphia</taxon>
        <taxon>Ostreida</taxon>
        <taxon>Ostreoidea</taxon>
        <taxon>Ostreidae</taxon>
        <taxon>Magallana</taxon>
    </lineage>
</organism>
<dbReference type="GO" id="GO:0005634">
    <property type="term" value="C:nucleus"/>
    <property type="evidence" value="ECO:0007669"/>
    <property type="project" value="UniProtKB-SubCell"/>
</dbReference>
<keyword evidence="2" id="KW-0597">Phosphoprotein</keyword>
<evidence type="ECO:0000259" key="5">
    <source>
        <dbReference type="PROSITE" id="PS50982"/>
    </source>
</evidence>
<evidence type="ECO:0000256" key="4">
    <source>
        <dbReference type="SAM" id="MobiDB-lite"/>
    </source>
</evidence>
<feature type="compositionally biased region" description="Basic residues" evidence="4">
    <location>
        <begin position="357"/>
        <end position="374"/>
    </location>
</feature>
<accession>A0A8W8LW16</accession>